<name>A0A378XWR1_PAEPO</name>
<organism evidence="1 2">
    <name type="scientific">Paenibacillus polymyxa</name>
    <name type="common">Bacillus polymyxa</name>
    <dbReference type="NCBI Taxonomy" id="1406"/>
    <lineage>
        <taxon>Bacteria</taxon>
        <taxon>Bacillati</taxon>
        <taxon>Bacillota</taxon>
        <taxon>Bacilli</taxon>
        <taxon>Bacillales</taxon>
        <taxon>Paenibacillaceae</taxon>
        <taxon>Paenibacillus</taxon>
    </lineage>
</organism>
<sequence>MSWLNHELAAQWRQEGKRYAADVNEFVRIGMESQWQQEQPEPKQDERSKLAKDIFRMIQEANQAGETEQLRREIPAASWPLTPAFEEALQAVRPMAFMNGSNEVILHAGSPRERGKIYVTGKDGIRQIPGLHRVGCSPDGSYFALVDGQGIRIIRHPDQNLEGEETAHFQWTDIRVRLKASIPDLECLADEEHPEDILDEVIPFSDGQRLLLVCGYGVYLLAGDQVDLIHPKASERRELGLEDTIVDMAHGAVSKDGRWIAYGSQMSEHLLMDLTDKTVHTWEPGSSYPHYALFSKDDLDVWYNACHFYNGATIQVPIAEVEQGLALNTEEWPIINEEMRVYAAVALTQGAIVGDAYGYLRLMDREGRELWRYFVGSTISGLAVTSDEGMLAVGTYGGMLHLIDMLNGAKDEYTTGTAPIHETERWLLWRNYEPLRW</sequence>
<accession>A0A378XWR1</accession>
<protein>
    <recommendedName>
        <fullName evidence="3">WD40 repeat domain-containing protein</fullName>
    </recommendedName>
</protein>
<evidence type="ECO:0000313" key="1">
    <source>
        <dbReference type="EMBL" id="SUA68788.1"/>
    </source>
</evidence>
<dbReference type="SUPFAM" id="SSF50969">
    <property type="entry name" value="YVTN repeat-like/Quinoprotein amine dehydrogenase"/>
    <property type="match status" value="1"/>
</dbReference>
<dbReference type="AlphaFoldDB" id="A0A378XWR1"/>
<dbReference type="InterPro" id="IPR015943">
    <property type="entry name" value="WD40/YVTN_repeat-like_dom_sf"/>
</dbReference>
<evidence type="ECO:0008006" key="3">
    <source>
        <dbReference type="Google" id="ProtNLM"/>
    </source>
</evidence>
<dbReference type="RefSeq" id="WP_019686878.1">
    <property type="nucleotide sequence ID" value="NZ_CP036496.1"/>
</dbReference>
<dbReference type="GeneID" id="93350659"/>
<dbReference type="Gene3D" id="2.130.10.10">
    <property type="entry name" value="YVTN repeat-like/Quinoprotein amine dehydrogenase"/>
    <property type="match status" value="1"/>
</dbReference>
<gene>
    <name evidence="1" type="ORF">NCTC10343_01879</name>
</gene>
<dbReference type="EMBL" id="UGSC01000001">
    <property type="protein sequence ID" value="SUA68788.1"/>
    <property type="molecule type" value="Genomic_DNA"/>
</dbReference>
<evidence type="ECO:0000313" key="2">
    <source>
        <dbReference type="Proteomes" id="UP000254400"/>
    </source>
</evidence>
<dbReference type="InterPro" id="IPR011044">
    <property type="entry name" value="Quino_amine_DH_bsu"/>
</dbReference>
<reference evidence="1 2" key="1">
    <citation type="submission" date="2018-06" db="EMBL/GenBank/DDBJ databases">
        <authorList>
            <consortium name="Pathogen Informatics"/>
            <person name="Doyle S."/>
        </authorList>
    </citation>
    <scope>NUCLEOTIDE SEQUENCE [LARGE SCALE GENOMIC DNA]</scope>
    <source>
        <strain evidence="1 2">NCTC10343</strain>
    </source>
</reference>
<proteinExistence type="predicted"/>
<dbReference type="Proteomes" id="UP000254400">
    <property type="component" value="Unassembled WGS sequence"/>
</dbReference>